<name>A0A9P3UQS7_LYOSH</name>
<feature type="compositionally biased region" description="Polar residues" evidence="1">
    <location>
        <begin position="32"/>
        <end position="46"/>
    </location>
</feature>
<protein>
    <submittedName>
        <fullName evidence="3">Uncharacterized protein</fullName>
    </submittedName>
</protein>
<feature type="compositionally biased region" description="Polar residues" evidence="1">
    <location>
        <begin position="135"/>
        <end position="163"/>
    </location>
</feature>
<evidence type="ECO:0000256" key="1">
    <source>
        <dbReference type="SAM" id="MobiDB-lite"/>
    </source>
</evidence>
<organism evidence="3 4">
    <name type="scientific">Lyophyllum shimeji</name>
    <name type="common">Hon-shimeji</name>
    <name type="synonym">Tricholoma shimeji</name>
    <dbReference type="NCBI Taxonomy" id="47721"/>
    <lineage>
        <taxon>Eukaryota</taxon>
        <taxon>Fungi</taxon>
        <taxon>Dikarya</taxon>
        <taxon>Basidiomycota</taxon>
        <taxon>Agaricomycotina</taxon>
        <taxon>Agaricomycetes</taxon>
        <taxon>Agaricomycetidae</taxon>
        <taxon>Agaricales</taxon>
        <taxon>Tricholomatineae</taxon>
        <taxon>Lyophyllaceae</taxon>
        <taxon>Lyophyllum</taxon>
    </lineage>
</organism>
<feature type="region of interest" description="Disordered" evidence="1">
    <location>
        <begin position="23"/>
        <end position="185"/>
    </location>
</feature>
<proteinExistence type="predicted"/>
<dbReference type="EMBL" id="BRPK01000010">
    <property type="protein sequence ID" value="GLB41562.1"/>
    <property type="molecule type" value="Genomic_DNA"/>
</dbReference>
<keyword evidence="2" id="KW-1133">Transmembrane helix</keyword>
<dbReference type="Proteomes" id="UP001063166">
    <property type="component" value="Unassembled WGS sequence"/>
</dbReference>
<reference evidence="3" key="1">
    <citation type="submission" date="2022-07" db="EMBL/GenBank/DDBJ databases">
        <title>The genome of Lyophyllum shimeji provides insight into the initial evolution of ectomycorrhizal fungal genome.</title>
        <authorList>
            <person name="Kobayashi Y."/>
            <person name="Shibata T."/>
            <person name="Hirakawa H."/>
            <person name="Shigenobu S."/>
            <person name="Nishiyama T."/>
            <person name="Yamada A."/>
            <person name="Hasebe M."/>
            <person name="Kawaguchi M."/>
        </authorList>
    </citation>
    <scope>NUCLEOTIDE SEQUENCE</scope>
    <source>
        <strain evidence="3">AT787</strain>
    </source>
</reference>
<keyword evidence="2" id="KW-0812">Transmembrane</keyword>
<comment type="caution">
    <text evidence="3">The sequence shown here is derived from an EMBL/GenBank/DDBJ whole genome shotgun (WGS) entry which is preliminary data.</text>
</comment>
<sequence>MGATMFTASFGKQMLGAMMPIDSGPEVPANAQRITNATVHPGSDSTAPPGPLLSSLFPPSPDPSCPSQTTLELPGCPSHTVPALGPILDPATTTTTTIQPTGLPEPAPSASASAIDVSTSKVASLSGPGSALVPTATQRSANPPGSSRPQQTSALSLTSNNDPTPVPSQTGSPTSESSSSPGAPRHTAALAGSIVGGILGALVLASLLFRITVTIGSLVPSSNIG</sequence>
<dbReference type="AlphaFoldDB" id="A0A9P3UQS7"/>
<evidence type="ECO:0000256" key="2">
    <source>
        <dbReference type="SAM" id="Phobius"/>
    </source>
</evidence>
<evidence type="ECO:0000313" key="4">
    <source>
        <dbReference type="Proteomes" id="UP001063166"/>
    </source>
</evidence>
<gene>
    <name evidence="3" type="ORF">LshimejAT787_1001620</name>
</gene>
<keyword evidence="4" id="KW-1185">Reference proteome</keyword>
<evidence type="ECO:0000313" key="3">
    <source>
        <dbReference type="EMBL" id="GLB41562.1"/>
    </source>
</evidence>
<feature type="compositionally biased region" description="Low complexity" evidence="1">
    <location>
        <begin position="167"/>
        <end position="184"/>
    </location>
</feature>
<keyword evidence="2" id="KW-0472">Membrane</keyword>
<accession>A0A9P3UQS7</accession>
<feature type="transmembrane region" description="Helical" evidence="2">
    <location>
        <begin position="188"/>
        <end position="209"/>
    </location>
</feature>